<evidence type="ECO:0000256" key="2">
    <source>
        <dbReference type="ARBA" id="ARBA00023002"/>
    </source>
</evidence>
<sequence length="116" mass="12476">MPARSSSSPVPPKVLGNPLLSRLPRAAPRSKGAIEQMTRMLCKDLCKKAFVNPVAPGPNGTELFYKGKSEQVLKMAAVFSSHNRIWTPNEVAQTIVFLSSAPWISGQVVRANGGMA</sequence>
<organism evidence="4 5">
    <name type="scientific">Endocarpon pusillum</name>
    <dbReference type="NCBI Taxonomy" id="364733"/>
    <lineage>
        <taxon>Eukaryota</taxon>
        <taxon>Fungi</taxon>
        <taxon>Dikarya</taxon>
        <taxon>Ascomycota</taxon>
        <taxon>Pezizomycotina</taxon>
        <taxon>Eurotiomycetes</taxon>
        <taxon>Chaetothyriomycetidae</taxon>
        <taxon>Verrucariales</taxon>
        <taxon>Verrucariaceae</taxon>
        <taxon>Endocarpon</taxon>
    </lineage>
</organism>
<comment type="similarity">
    <text evidence="1">Belongs to the short-chain dehydrogenases/reductases (SDR) family.</text>
</comment>
<feature type="region of interest" description="Disordered" evidence="3">
    <location>
        <begin position="1"/>
        <end position="31"/>
    </location>
</feature>
<dbReference type="Gene3D" id="3.40.50.720">
    <property type="entry name" value="NAD(P)-binding Rossmann-like Domain"/>
    <property type="match status" value="1"/>
</dbReference>
<dbReference type="Proteomes" id="UP000606974">
    <property type="component" value="Unassembled WGS sequence"/>
</dbReference>
<evidence type="ECO:0000313" key="5">
    <source>
        <dbReference type="Proteomes" id="UP000606974"/>
    </source>
</evidence>
<dbReference type="InterPro" id="IPR036291">
    <property type="entry name" value="NAD(P)-bd_dom_sf"/>
</dbReference>
<protein>
    <submittedName>
        <fullName evidence="4">Uncharacterized protein</fullName>
    </submittedName>
</protein>
<dbReference type="PANTHER" id="PTHR48107:SF7">
    <property type="entry name" value="RE15974P"/>
    <property type="match status" value="1"/>
</dbReference>
<dbReference type="PANTHER" id="PTHR48107">
    <property type="entry name" value="NADPH-DEPENDENT ALDEHYDE REDUCTASE-LIKE PROTEIN, CHLOROPLASTIC-RELATED"/>
    <property type="match status" value="1"/>
</dbReference>
<dbReference type="SUPFAM" id="SSF51735">
    <property type="entry name" value="NAD(P)-binding Rossmann-fold domains"/>
    <property type="match status" value="1"/>
</dbReference>
<keyword evidence="5" id="KW-1185">Reference proteome</keyword>
<dbReference type="EMBL" id="JAACFV010000002">
    <property type="protein sequence ID" value="KAF7514168.1"/>
    <property type="molecule type" value="Genomic_DNA"/>
</dbReference>
<dbReference type="AlphaFoldDB" id="A0A8H7EAE0"/>
<dbReference type="GO" id="GO:0016614">
    <property type="term" value="F:oxidoreductase activity, acting on CH-OH group of donors"/>
    <property type="evidence" value="ECO:0007669"/>
    <property type="project" value="UniProtKB-ARBA"/>
</dbReference>
<accession>A0A8H7EAE0</accession>
<evidence type="ECO:0000256" key="3">
    <source>
        <dbReference type="SAM" id="MobiDB-lite"/>
    </source>
</evidence>
<gene>
    <name evidence="4" type="ORF">GJ744_004493</name>
</gene>
<evidence type="ECO:0000256" key="1">
    <source>
        <dbReference type="ARBA" id="ARBA00006484"/>
    </source>
</evidence>
<dbReference type="Pfam" id="PF13561">
    <property type="entry name" value="adh_short_C2"/>
    <property type="match status" value="1"/>
</dbReference>
<dbReference type="OrthoDB" id="47007at2759"/>
<comment type="caution">
    <text evidence="4">The sequence shown here is derived from an EMBL/GenBank/DDBJ whole genome shotgun (WGS) entry which is preliminary data.</text>
</comment>
<dbReference type="InterPro" id="IPR002347">
    <property type="entry name" value="SDR_fam"/>
</dbReference>
<proteinExistence type="inferred from homology"/>
<evidence type="ECO:0000313" key="4">
    <source>
        <dbReference type="EMBL" id="KAF7514168.1"/>
    </source>
</evidence>
<reference evidence="4" key="1">
    <citation type="submission" date="2020-02" db="EMBL/GenBank/DDBJ databases">
        <authorList>
            <person name="Palmer J.M."/>
        </authorList>
    </citation>
    <scope>NUCLEOTIDE SEQUENCE</scope>
    <source>
        <strain evidence="4">EPUS1.4</strain>
        <tissue evidence="4">Thallus</tissue>
    </source>
</reference>
<keyword evidence="2" id="KW-0560">Oxidoreductase</keyword>
<dbReference type="PRINTS" id="PR00081">
    <property type="entry name" value="GDHRDH"/>
</dbReference>
<name>A0A8H7EAE0_9EURO</name>